<dbReference type="RefSeq" id="WP_037201675.1">
    <property type="nucleotide sequence ID" value="NZ_FMAF01000010.1"/>
</dbReference>
<reference evidence="1 2" key="1">
    <citation type="submission" date="2016-08" db="EMBL/GenBank/DDBJ databases">
        <authorList>
            <person name="Seilhamer J.J."/>
        </authorList>
    </citation>
    <scope>NUCLEOTIDE SEQUENCE [LARGE SCALE GENOMIC DNA]</scope>
    <source>
        <strain evidence="1 2">P1-7</strain>
    </source>
</reference>
<organism evidence="1 2">
    <name type="scientific">Rhizobium lusitanum</name>
    <dbReference type="NCBI Taxonomy" id="293958"/>
    <lineage>
        <taxon>Bacteria</taxon>
        <taxon>Pseudomonadati</taxon>
        <taxon>Pseudomonadota</taxon>
        <taxon>Alphaproteobacteria</taxon>
        <taxon>Hyphomicrobiales</taxon>
        <taxon>Rhizobiaceae</taxon>
        <taxon>Rhizobium/Agrobacterium group</taxon>
        <taxon>Rhizobium</taxon>
    </lineage>
</organism>
<protein>
    <recommendedName>
        <fullName evidence="3">N-acetyltransferase domain-containing protein</fullName>
    </recommendedName>
</protein>
<dbReference type="SUPFAM" id="SSF55729">
    <property type="entry name" value="Acyl-CoA N-acyltransferases (Nat)"/>
    <property type="match status" value="1"/>
</dbReference>
<dbReference type="OrthoDB" id="7853039at2"/>
<evidence type="ECO:0000313" key="2">
    <source>
        <dbReference type="Proteomes" id="UP000199205"/>
    </source>
</evidence>
<evidence type="ECO:0008006" key="3">
    <source>
        <dbReference type="Google" id="ProtNLM"/>
    </source>
</evidence>
<name>A0A1C3WBY9_9HYPH</name>
<dbReference type="Gene3D" id="3.40.630.30">
    <property type="match status" value="1"/>
</dbReference>
<dbReference type="Proteomes" id="UP000199205">
    <property type="component" value="Unassembled WGS sequence"/>
</dbReference>
<gene>
    <name evidence="1" type="ORF">GA0061101_11010</name>
</gene>
<accession>A0A1C3WBY9</accession>
<dbReference type="AlphaFoldDB" id="A0A1C3WBY9"/>
<proteinExistence type="predicted"/>
<evidence type="ECO:0000313" key="1">
    <source>
        <dbReference type="EMBL" id="SCB37431.1"/>
    </source>
</evidence>
<dbReference type="EMBL" id="FMAF01000010">
    <property type="protein sequence ID" value="SCB37431.1"/>
    <property type="molecule type" value="Genomic_DNA"/>
</dbReference>
<dbReference type="InterPro" id="IPR016181">
    <property type="entry name" value="Acyl_CoA_acyltransferase"/>
</dbReference>
<sequence length="290" mass="31886">MNIQPIEIQANLSRTIRAIEAEAWMDMLDAAPPSVRKQLGIETFRSDNACFLACRELSAVPFNRGFAVEPQWSANDKEMAEGVRWLDRNASKTWVIQVDEEGFNASSAALSRMGVIQKDSGWIKFFSRAVPHIVPNEPRIEIADGNRKASDFANVINAGYGFPTATFEWFKALASRDRWTCYVAYADDEPCSAGAAFVGSAGAWFGVDATLVSARGKGLQSAVIARRLRDVRDKGAVIAMAETGRPATVDSPLGTSFRNYQRAGFEAQHYSANFARDRSVPRGATPVFMM</sequence>